<feature type="region of interest" description="Disordered" evidence="1">
    <location>
        <begin position="177"/>
        <end position="211"/>
    </location>
</feature>
<dbReference type="InterPro" id="IPR035969">
    <property type="entry name" value="Rab-GAP_TBC_sf"/>
</dbReference>
<dbReference type="STRING" id="329884.A0A4U0XYS3"/>
<feature type="region of interest" description="Disordered" evidence="1">
    <location>
        <begin position="138"/>
        <end position="161"/>
    </location>
</feature>
<reference evidence="3 4" key="1">
    <citation type="submission" date="2017-03" db="EMBL/GenBank/DDBJ databases">
        <title>Genomes of endolithic fungi from Antarctica.</title>
        <authorList>
            <person name="Coleine C."/>
            <person name="Masonjones S."/>
            <person name="Stajich J.E."/>
        </authorList>
    </citation>
    <scope>NUCLEOTIDE SEQUENCE [LARGE SCALE GENOMIC DNA]</scope>
    <source>
        <strain evidence="3 4">CCFEE 5184</strain>
    </source>
</reference>
<dbReference type="SMART" id="SM00164">
    <property type="entry name" value="TBC"/>
    <property type="match status" value="1"/>
</dbReference>
<comment type="caution">
    <text evidence="3">The sequence shown here is derived from an EMBL/GenBank/DDBJ whole genome shotgun (WGS) entry which is preliminary data.</text>
</comment>
<evidence type="ECO:0000259" key="2">
    <source>
        <dbReference type="PROSITE" id="PS50086"/>
    </source>
</evidence>
<dbReference type="PANTHER" id="PTHR47219">
    <property type="entry name" value="RAB GTPASE-ACTIVATING PROTEIN 1-LIKE"/>
    <property type="match status" value="1"/>
</dbReference>
<dbReference type="InterPro" id="IPR000195">
    <property type="entry name" value="Rab-GAP-TBC_dom"/>
</dbReference>
<dbReference type="AlphaFoldDB" id="A0A4U0XYS3"/>
<dbReference type="GO" id="GO:0005096">
    <property type="term" value="F:GTPase activator activity"/>
    <property type="evidence" value="ECO:0007669"/>
    <property type="project" value="TreeGrafter"/>
</dbReference>
<evidence type="ECO:0000313" key="4">
    <source>
        <dbReference type="Proteomes" id="UP000309340"/>
    </source>
</evidence>
<feature type="region of interest" description="Disordered" evidence="1">
    <location>
        <begin position="1"/>
        <end position="42"/>
    </location>
</feature>
<organism evidence="3 4">
    <name type="scientific">Friedmanniomyces simplex</name>
    <dbReference type="NCBI Taxonomy" id="329884"/>
    <lineage>
        <taxon>Eukaryota</taxon>
        <taxon>Fungi</taxon>
        <taxon>Dikarya</taxon>
        <taxon>Ascomycota</taxon>
        <taxon>Pezizomycotina</taxon>
        <taxon>Dothideomycetes</taxon>
        <taxon>Dothideomycetidae</taxon>
        <taxon>Mycosphaerellales</taxon>
        <taxon>Teratosphaeriaceae</taxon>
        <taxon>Friedmanniomyces</taxon>
    </lineage>
</organism>
<evidence type="ECO:0000313" key="3">
    <source>
        <dbReference type="EMBL" id="TKA83164.1"/>
    </source>
</evidence>
<name>A0A4U0XYS3_9PEZI</name>
<dbReference type="Gene3D" id="1.10.472.80">
    <property type="entry name" value="Ypt/Rab-GAP domain of gyp1p, domain 3"/>
    <property type="match status" value="1"/>
</dbReference>
<keyword evidence="4" id="KW-1185">Reference proteome</keyword>
<dbReference type="SUPFAM" id="SSF47923">
    <property type="entry name" value="Ypt/Rab-GAP domain of gyp1p"/>
    <property type="match status" value="2"/>
</dbReference>
<evidence type="ECO:0000256" key="1">
    <source>
        <dbReference type="SAM" id="MobiDB-lite"/>
    </source>
</evidence>
<proteinExistence type="predicted"/>
<dbReference type="Proteomes" id="UP000309340">
    <property type="component" value="Unassembled WGS sequence"/>
</dbReference>
<feature type="compositionally biased region" description="Low complexity" evidence="1">
    <location>
        <begin position="186"/>
        <end position="196"/>
    </location>
</feature>
<feature type="domain" description="Rab-GAP TBC" evidence="2">
    <location>
        <begin position="311"/>
        <end position="502"/>
    </location>
</feature>
<dbReference type="PANTHER" id="PTHR47219:SF20">
    <property type="entry name" value="TBC1 DOMAIN FAMILY MEMBER 2B"/>
    <property type="match status" value="1"/>
</dbReference>
<accession>A0A4U0XYS3</accession>
<gene>
    <name evidence="3" type="ORF">B0A55_00696</name>
</gene>
<dbReference type="OrthoDB" id="294251at2759"/>
<protein>
    <recommendedName>
        <fullName evidence="2">Rab-GAP TBC domain-containing protein</fullName>
    </recommendedName>
</protein>
<dbReference type="EMBL" id="NAJQ01000015">
    <property type="protein sequence ID" value="TKA83164.1"/>
    <property type="molecule type" value="Genomic_DNA"/>
</dbReference>
<dbReference type="GO" id="GO:0031267">
    <property type="term" value="F:small GTPase binding"/>
    <property type="evidence" value="ECO:0007669"/>
    <property type="project" value="TreeGrafter"/>
</dbReference>
<dbReference type="Gene3D" id="1.10.8.270">
    <property type="entry name" value="putative rabgap domain of human tbc1 domain family member 14 like domains"/>
    <property type="match status" value="1"/>
</dbReference>
<dbReference type="Pfam" id="PF00566">
    <property type="entry name" value="RabGAP-TBC"/>
    <property type="match status" value="1"/>
</dbReference>
<dbReference type="PROSITE" id="PS50086">
    <property type="entry name" value="TBC_RABGAP"/>
    <property type="match status" value="1"/>
</dbReference>
<sequence>MGDLSWKSSQQPFPTPDTTSLTSFPDPSAPYQDRIGSDAPLGFLLDRAGPSFFDEQATDSSTEPQTLARAPDDVLQAVIDRSGATTLVRRLAKLLAERDAHITALTRLAEEYKVPRQRIDETTSRVWQAEQRRLALKEAASEELATTRSPSNGTPDSLPTDDVVVIGNKLARLFGGGTIRAKRRSPASSRSTSRPPAVDKKRTESIASVQSTDSGGWAANLFGGPYNKRHDSPITREPVELATQHDRDQLPPTLIDPRQDPHEAAWNKFLLSISKSRSKNGQQTQSNGTGLVGPLVGHQKMKALGHLLVSGVPMHLRQHIWMELSNAESIMEPGAYDAFRSNTTTADPDETNVIISDVPRTLTHSHSFYTNKGFARLKEVLVAFVAKYDDLGYTQGLNSIAGYLLLAIPQSEDAFWMLCNMVDNYFPQGYFARETSLTGPLADVIVLRSYIRDLMPQLAKHLDDLNIGPQHTVPVRWFFTAFSNVLGEEALMRVWDIWLCLPGQKTFLFNVALAILMQNASGIMECETEGEYWSYMDDKEKCEVDGDEEWINKLIKSAVELRKVLQKVEERRALETKLLRRKAGSCEALYSPDEAATPSSGM</sequence>
<feature type="compositionally biased region" description="Polar residues" evidence="1">
    <location>
        <begin position="146"/>
        <end position="157"/>
    </location>
</feature>
<feature type="compositionally biased region" description="Polar residues" evidence="1">
    <location>
        <begin position="1"/>
        <end position="25"/>
    </location>
</feature>
<dbReference type="InterPro" id="IPR050302">
    <property type="entry name" value="Rab_GAP_TBC_domain"/>
</dbReference>